<evidence type="ECO:0000313" key="2">
    <source>
        <dbReference type="EMBL" id="TCK60622.1"/>
    </source>
</evidence>
<dbReference type="EMBL" id="SMGG01000004">
    <property type="protein sequence ID" value="TCK60622.1"/>
    <property type="molecule type" value="Genomic_DNA"/>
</dbReference>
<evidence type="ECO:0000313" key="3">
    <source>
        <dbReference type="Proteomes" id="UP000294614"/>
    </source>
</evidence>
<proteinExistence type="predicted"/>
<comment type="caution">
    <text evidence="2">The sequence shown here is derived from an EMBL/GenBank/DDBJ whole genome shotgun (WGS) entry which is preliminary data.</text>
</comment>
<feature type="transmembrane region" description="Helical" evidence="1">
    <location>
        <begin position="21"/>
        <end position="42"/>
    </location>
</feature>
<dbReference type="AlphaFoldDB" id="A0A4R1K8G8"/>
<keyword evidence="1" id="KW-0472">Membrane</keyword>
<accession>A0A4R1K8G8</accession>
<dbReference type="RefSeq" id="WP_132873457.1">
    <property type="nucleotide sequence ID" value="NZ_JAJUHT010000001.1"/>
</dbReference>
<dbReference type="Gene3D" id="4.10.1060.50">
    <property type="match status" value="1"/>
</dbReference>
<keyword evidence="3" id="KW-1185">Reference proteome</keyword>
<keyword evidence="1" id="KW-1133">Transmembrane helix</keyword>
<gene>
    <name evidence="2" type="ORF">C8D98_1500</name>
</gene>
<evidence type="ECO:0000256" key="1">
    <source>
        <dbReference type="SAM" id="Phobius"/>
    </source>
</evidence>
<dbReference type="InterPro" id="IPR038587">
    <property type="entry name" value="Ribosomal_eL40_sf"/>
</dbReference>
<dbReference type="Proteomes" id="UP000294614">
    <property type="component" value="Unassembled WGS sequence"/>
</dbReference>
<protein>
    <submittedName>
        <fullName evidence="2">Uncharacterized protein</fullName>
    </submittedName>
</protein>
<reference evidence="2 3" key="1">
    <citation type="submission" date="2019-03" db="EMBL/GenBank/DDBJ databases">
        <title>Genomic Encyclopedia of Type Strains, Phase IV (KMG-IV): sequencing the most valuable type-strain genomes for metagenomic binning, comparative biology and taxonomic classification.</title>
        <authorList>
            <person name="Goeker M."/>
        </authorList>
    </citation>
    <scope>NUCLEOTIDE SEQUENCE [LARGE SCALE GENOMIC DNA]</scope>
    <source>
        <strain evidence="2 3">DSM 24984</strain>
    </source>
</reference>
<organism evidence="2 3">
    <name type="scientific">Seleniivibrio woodruffii</name>
    <dbReference type="NCBI Taxonomy" id="1078050"/>
    <lineage>
        <taxon>Bacteria</taxon>
        <taxon>Pseudomonadati</taxon>
        <taxon>Deferribacterota</taxon>
        <taxon>Deferribacteres</taxon>
        <taxon>Deferribacterales</taxon>
        <taxon>Geovibrionaceae</taxon>
        <taxon>Seleniivibrio</taxon>
    </lineage>
</organism>
<sequence length="72" mass="8405">MLWTGSIIFIVSILLGFKFKFFQLVALIILIAYAIIIPYYFVVMKTCRNCGQKNAPHRRQCSCCGAEDWRQR</sequence>
<name>A0A4R1K8G8_9BACT</name>
<keyword evidence="1" id="KW-0812">Transmembrane</keyword>